<comment type="caution">
    <text evidence="1">The sequence shown here is derived from an EMBL/GenBank/DDBJ whole genome shotgun (WGS) entry which is preliminary data.</text>
</comment>
<gene>
    <name evidence="1" type="ORF">RHMOL_Rhmol06G0005600</name>
</gene>
<keyword evidence="2" id="KW-1185">Reference proteome</keyword>
<protein>
    <submittedName>
        <fullName evidence="1">Uncharacterized protein</fullName>
    </submittedName>
</protein>
<name>A0ACC0N8E8_RHOML</name>
<dbReference type="Proteomes" id="UP001062846">
    <property type="component" value="Chromosome 6"/>
</dbReference>
<dbReference type="EMBL" id="CM046393">
    <property type="protein sequence ID" value="KAI8549171.1"/>
    <property type="molecule type" value="Genomic_DNA"/>
</dbReference>
<evidence type="ECO:0000313" key="2">
    <source>
        <dbReference type="Proteomes" id="UP001062846"/>
    </source>
</evidence>
<reference evidence="1" key="1">
    <citation type="submission" date="2022-02" db="EMBL/GenBank/DDBJ databases">
        <title>Plant Genome Project.</title>
        <authorList>
            <person name="Zhang R.-G."/>
        </authorList>
    </citation>
    <scope>NUCLEOTIDE SEQUENCE</scope>
    <source>
        <strain evidence="1">AT1</strain>
    </source>
</reference>
<sequence length="162" mass="17614">MVGAEAGGPQISRLDPRSSVEGSVVIGLGSIRASGSGGGGGDQSGQPRRDPARGKDPVTAEETPREVLVKPVEFRPAVGSSVHAPITCRDFAEFVTDEELSRLLRENPVVVAVVIRVREDRQRQVERAQKEEDLRTKAERAEKAREEEPWTYEVAVTLAESI</sequence>
<accession>A0ACC0N8E8</accession>
<organism evidence="1 2">
    <name type="scientific">Rhododendron molle</name>
    <name type="common">Chinese azalea</name>
    <name type="synonym">Azalea mollis</name>
    <dbReference type="NCBI Taxonomy" id="49168"/>
    <lineage>
        <taxon>Eukaryota</taxon>
        <taxon>Viridiplantae</taxon>
        <taxon>Streptophyta</taxon>
        <taxon>Embryophyta</taxon>
        <taxon>Tracheophyta</taxon>
        <taxon>Spermatophyta</taxon>
        <taxon>Magnoliopsida</taxon>
        <taxon>eudicotyledons</taxon>
        <taxon>Gunneridae</taxon>
        <taxon>Pentapetalae</taxon>
        <taxon>asterids</taxon>
        <taxon>Ericales</taxon>
        <taxon>Ericaceae</taxon>
        <taxon>Ericoideae</taxon>
        <taxon>Rhodoreae</taxon>
        <taxon>Rhododendron</taxon>
    </lineage>
</organism>
<proteinExistence type="predicted"/>
<evidence type="ECO:0000313" key="1">
    <source>
        <dbReference type="EMBL" id="KAI8549171.1"/>
    </source>
</evidence>